<dbReference type="EMBL" id="MCFJ01000013">
    <property type="protein sequence ID" value="ORY59683.1"/>
    <property type="molecule type" value="Genomic_DNA"/>
</dbReference>
<keyword evidence="1" id="KW-0812">Transmembrane</keyword>
<evidence type="ECO:0000313" key="3">
    <source>
        <dbReference type="Proteomes" id="UP000193689"/>
    </source>
</evidence>
<feature type="transmembrane region" description="Helical" evidence="1">
    <location>
        <begin position="111"/>
        <end position="128"/>
    </location>
</feature>
<feature type="transmembrane region" description="Helical" evidence="1">
    <location>
        <begin position="134"/>
        <end position="153"/>
    </location>
</feature>
<evidence type="ECO:0000313" key="2">
    <source>
        <dbReference type="EMBL" id="ORY59683.1"/>
    </source>
</evidence>
<dbReference type="Proteomes" id="UP000193689">
    <property type="component" value="Unassembled WGS sequence"/>
</dbReference>
<proteinExistence type="predicted"/>
<organism evidence="2 3">
    <name type="scientific">Pseudomassariella vexata</name>
    <dbReference type="NCBI Taxonomy" id="1141098"/>
    <lineage>
        <taxon>Eukaryota</taxon>
        <taxon>Fungi</taxon>
        <taxon>Dikarya</taxon>
        <taxon>Ascomycota</taxon>
        <taxon>Pezizomycotina</taxon>
        <taxon>Sordariomycetes</taxon>
        <taxon>Xylariomycetidae</taxon>
        <taxon>Amphisphaeriales</taxon>
        <taxon>Pseudomassariaceae</taxon>
        <taxon>Pseudomassariella</taxon>
    </lineage>
</organism>
<gene>
    <name evidence="2" type="ORF">BCR38DRAFT_488702</name>
</gene>
<dbReference type="InParanoid" id="A0A1Y2DKD0"/>
<protein>
    <submittedName>
        <fullName evidence="2">Uncharacterized protein</fullName>
    </submittedName>
</protein>
<dbReference type="RefSeq" id="XP_040712257.1">
    <property type="nucleotide sequence ID" value="XM_040864310.1"/>
</dbReference>
<accession>A0A1Y2DKD0</accession>
<reference evidence="2 3" key="1">
    <citation type="submission" date="2016-07" db="EMBL/GenBank/DDBJ databases">
        <title>Pervasive Adenine N6-methylation of Active Genes in Fungi.</title>
        <authorList>
            <consortium name="DOE Joint Genome Institute"/>
            <person name="Mondo S.J."/>
            <person name="Dannebaum R.O."/>
            <person name="Kuo R.C."/>
            <person name="Labutti K."/>
            <person name="Haridas S."/>
            <person name="Kuo A."/>
            <person name="Salamov A."/>
            <person name="Ahrendt S.R."/>
            <person name="Lipzen A."/>
            <person name="Sullivan W."/>
            <person name="Andreopoulos W.B."/>
            <person name="Clum A."/>
            <person name="Lindquist E."/>
            <person name="Daum C."/>
            <person name="Ramamoorthy G.K."/>
            <person name="Gryganskyi A."/>
            <person name="Culley D."/>
            <person name="Magnuson J.K."/>
            <person name="James T.Y."/>
            <person name="O'Malley M.A."/>
            <person name="Stajich J.E."/>
            <person name="Spatafora J.W."/>
            <person name="Visel A."/>
            <person name="Grigoriev I.V."/>
        </authorList>
    </citation>
    <scope>NUCLEOTIDE SEQUENCE [LARGE SCALE GENOMIC DNA]</scope>
    <source>
        <strain evidence="2 3">CBS 129021</strain>
    </source>
</reference>
<keyword evidence="1" id="KW-0472">Membrane</keyword>
<evidence type="ECO:0000256" key="1">
    <source>
        <dbReference type="SAM" id="Phobius"/>
    </source>
</evidence>
<name>A0A1Y2DKD0_9PEZI</name>
<sequence length="155" mass="17089">MALISAQTKSREVAPHVLSRQSFDIFSILEPTIAFALQFQQLLSNGSLSVFVRTCAIASDLLRVSRIVAAQSLCETKCVLANIVALSKNAGLAAWNTKAVRRWRKKMEHEFFTFALGCGNVLCLMLFWPGWWLLGIAIFAAWSLLVTASVTGARL</sequence>
<dbReference type="OrthoDB" id="4844401at2759"/>
<keyword evidence="1" id="KW-1133">Transmembrane helix</keyword>
<comment type="caution">
    <text evidence="2">The sequence shown here is derived from an EMBL/GenBank/DDBJ whole genome shotgun (WGS) entry which is preliminary data.</text>
</comment>
<keyword evidence="3" id="KW-1185">Reference proteome</keyword>
<dbReference type="AlphaFoldDB" id="A0A1Y2DKD0"/>
<dbReference type="GeneID" id="63780522"/>